<accession>O48597</accession>
<dbReference type="InterPro" id="IPR044275">
    <property type="entry name" value="KRP"/>
</dbReference>
<feature type="region of interest" description="Disordered" evidence="6">
    <location>
        <begin position="1"/>
        <end position="41"/>
    </location>
</feature>
<gene>
    <name evidence="8" type="primary">CDKI1</name>
</gene>
<proteinExistence type="evidence at transcript level"/>
<evidence type="ECO:0000259" key="7">
    <source>
        <dbReference type="Pfam" id="PF02234"/>
    </source>
</evidence>
<evidence type="ECO:0000256" key="4">
    <source>
        <dbReference type="ARBA" id="ARBA00023306"/>
    </source>
</evidence>
<feature type="compositionally biased region" description="Polar residues" evidence="6">
    <location>
        <begin position="80"/>
        <end position="92"/>
    </location>
</feature>
<feature type="compositionally biased region" description="Basic and acidic residues" evidence="6">
    <location>
        <begin position="118"/>
        <end position="136"/>
    </location>
</feature>
<evidence type="ECO:0000256" key="5">
    <source>
        <dbReference type="PIRNR" id="PIRNR017811"/>
    </source>
</evidence>
<dbReference type="Pfam" id="PF02234">
    <property type="entry name" value="CDI"/>
    <property type="match status" value="1"/>
</dbReference>
<evidence type="ECO:0000313" key="8">
    <source>
        <dbReference type="EMBL" id="CAA05215.1"/>
    </source>
</evidence>
<dbReference type="AlphaFoldDB" id="O48597"/>
<name>O48597_OXYRB</name>
<comment type="subcellular location">
    <subcellularLocation>
        <location evidence="1">Nucleus</location>
        <location evidence="1">Nucleoplasm</location>
    </subcellularLocation>
</comment>
<dbReference type="PIR" id="T09968">
    <property type="entry name" value="T09968"/>
</dbReference>
<protein>
    <recommendedName>
        <fullName evidence="5">Cyclin-dependent kinase inhibitor</fullName>
    </recommendedName>
</protein>
<evidence type="ECO:0000256" key="6">
    <source>
        <dbReference type="SAM" id="MobiDB-lite"/>
    </source>
</evidence>
<keyword evidence="4" id="KW-0131">Cell cycle</keyword>
<evidence type="ECO:0000256" key="2">
    <source>
        <dbReference type="ARBA" id="ARBA00010274"/>
    </source>
</evidence>
<keyword evidence="3 5" id="KW-0649">Protein kinase inhibitor</keyword>
<evidence type="ECO:0000256" key="1">
    <source>
        <dbReference type="ARBA" id="ARBA00004642"/>
    </source>
</evidence>
<evidence type="ECO:0000256" key="3">
    <source>
        <dbReference type="ARBA" id="ARBA00023013"/>
    </source>
</evidence>
<dbReference type="InterPro" id="IPR003175">
    <property type="entry name" value="CDI_dom"/>
</dbReference>
<dbReference type="GO" id="GO:0004861">
    <property type="term" value="F:cyclin-dependent protein serine/threonine kinase inhibitor activity"/>
    <property type="evidence" value="ECO:0007669"/>
    <property type="project" value="UniProtKB-UniRule"/>
</dbReference>
<dbReference type="EMBL" id="AJ002173">
    <property type="protein sequence ID" value="CAA05215.1"/>
    <property type="molecule type" value="mRNA"/>
</dbReference>
<dbReference type="GO" id="GO:0005654">
    <property type="term" value="C:nucleoplasm"/>
    <property type="evidence" value="ECO:0007669"/>
    <property type="project" value="UniProtKB-SubCell"/>
</dbReference>
<feature type="region of interest" description="Disordered" evidence="6">
    <location>
        <begin position="62"/>
        <end position="143"/>
    </location>
</feature>
<organism evidence="8">
    <name type="scientific">Oxybasis rubra</name>
    <name type="common">Red goosefoot</name>
    <name type="synonym">Chenopodium rubrum</name>
    <dbReference type="NCBI Taxonomy" id="3560"/>
    <lineage>
        <taxon>Eukaryota</taxon>
        <taxon>Viridiplantae</taxon>
        <taxon>Streptophyta</taxon>
        <taxon>Embryophyta</taxon>
        <taxon>Tracheophyta</taxon>
        <taxon>Spermatophyta</taxon>
        <taxon>Magnoliopsida</taxon>
        <taxon>eudicotyledons</taxon>
        <taxon>Gunneridae</taxon>
        <taxon>Pentapetalae</taxon>
        <taxon>Caryophyllales</taxon>
        <taxon>Chenopodiaceae</taxon>
        <taxon>Chenopodioideae</taxon>
        <taxon>Atripliceae</taxon>
        <taxon>Oxybasis</taxon>
    </lineage>
</organism>
<sequence length="196" mass="21685">MAAAATPTSSPAKKIKKVSKSSYNIPQLRSRRKNLSAPENFAELETTPLEVAAVVEEEEVANCSSSEVITTARSDFPPSCCSSNYDQLSSSEPEVVKDDDGLGNRTADPEVESGEASSKQKESHRTEAREATKLDDQDYPATKSTVQIKMPSDSEIEEFFAVAEKDLQKRFSEKYNFDIVKDVPLKGRYDWVPINP</sequence>
<feature type="compositionally biased region" description="Low complexity" evidence="6">
    <location>
        <begin position="1"/>
        <end position="12"/>
    </location>
</feature>
<dbReference type="Gene3D" id="4.10.365.10">
    <property type="entry name" value="p27"/>
    <property type="match status" value="1"/>
</dbReference>
<comment type="similarity">
    <text evidence="2 5">Belongs to the CDI family. ICK/KRP subfamily.</text>
</comment>
<feature type="compositionally biased region" description="Polar residues" evidence="6">
    <location>
        <begin position="62"/>
        <end position="73"/>
    </location>
</feature>
<dbReference type="GO" id="GO:0051726">
    <property type="term" value="P:regulation of cell cycle"/>
    <property type="evidence" value="ECO:0007669"/>
    <property type="project" value="InterPro"/>
</dbReference>
<dbReference type="PANTHER" id="PTHR46776">
    <property type="entry name" value="CYCLIN-DEPENDENT KINASE INHIBITOR 4-RELATED"/>
    <property type="match status" value="1"/>
</dbReference>
<feature type="domain" description="Cyclin-dependent kinase inhibitor" evidence="7">
    <location>
        <begin position="150"/>
        <end position="193"/>
    </location>
</feature>
<reference evidence="8" key="1">
    <citation type="journal article" date="1999" name="Plant Physiol.">
        <title>Isolation of a cDNA encoding a G1-cyclin-dependent kinase inhibitor from suspension-cultured photoautotrophic chenopodium rubrum cells.</title>
        <authorList>
            <person name="Fountain M.D."/>
            <person name="Renz A."/>
            <person name="Beck E."/>
        </authorList>
    </citation>
    <scope>NUCLEOTIDE SEQUENCE</scope>
</reference>
<dbReference type="PIRSF" id="PIRSF017811">
    <property type="entry name" value="CDK_inhib_pln"/>
    <property type="match status" value="1"/>
</dbReference>
<dbReference type="InterPro" id="IPR044898">
    <property type="entry name" value="CDI_dom_sf"/>
</dbReference>